<reference evidence="2 3" key="1">
    <citation type="journal article" date="2018" name="Front. Microbiol.">
        <title>Genome-Wide Analysis of Corynespora cassiicola Leaf Fall Disease Putative Effectors.</title>
        <authorList>
            <person name="Lopez D."/>
            <person name="Ribeiro S."/>
            <person name="Label P."/>
            <person name="Fumanal B."/>
            <person name="Venisse J.S."/>
            <person name="Kohler A."/>
            <person name="de Oliveira R.R."/>
            <person name="Labutti K."/>
            <person name="Lipzen A."/>
            <person name="Lail K."/>
            <person name="Bauer D."/>
            <person name="Ohm R.A."/>
            <person name="Barry K.W."/>
            <person name="Spatafora J."/>
            <person name="Grigoriev I.V."/>
            <person name="Martin F.M."/>
            <person name="Pujade-Renaud V."/>
        </authorList>
    </citation>
    <scope>NUCLEOTIDE SEQUENCE [LARGE SCALE GENOMIC DNA]</scope>
    <source>
        <strain evidence="2 3">Philippines</strain>
    </source>
</reference>
<dbReference type="InterPro" id="IPR036514">
    <property type="entry name" value="SGNH_hydro_sf"/>
</dbReference>
<accession>A0A2T2NDX4</accession>
<dbReference type="Gene3D" id="3.40.50.1110">
    <property type="entry name" value="SGNH hydrolase"/>
    <property type="match status" value="1"/>
</dbReference>
<dbReference type="CDD" id="cd01833">
    <property type="entry name" value="XynB_like"/>
    <property type="match status" value="1"/>
</dbReference>
<dbReference type="SUPFAM" id="SSF52266">
    <property type="entry name" value="SGNH hydrolase"/>
    <property type="match status" value="1"/>
</dbReference>
<evidence type="ECO:0000259" key="1">
    <source>
        <dbReference type="Pfam" id="PF13472"/>
    </source>
</evidence>
<dbReference type="STRING" id="1448308.A0A2T2NDX4"/>
<dbReference type="Proteomes" id="UP000240883">
    <property type="component" value="Unassembled WGS sequence"/>
</dbReference>
<name>A0A2T2NDX4_CORCC</name>
<organism evidence="2 3">
    <name type="scientific">Corynespora cassiicola Philippines</name>
    <dbReference type="NCBI Taxonomy" id="1448308"/>
    <lineage>
        <taxon>Eukaryota</taxon>
        <taxon>Fungi</taxon>
        <taxon>Dikarya</taxon>
        <taxon>Ascomycota</taxon>
        <taxon>Pezizomycotina</taxon>
        <taxon>Dothideomycetes</taxon>
        <taxon>Pleosporomycetidae</taxon>
        <taxon>Pleosporales</taxon>
        <taxon>Corynesporascaceae</taxon>
        <taxon>Corynespora</taxon>
    </lineage>
</organism>
<protein>
    <submittedName>
        <fullName evidence="2">SGNH hydrolase</fullName>
    </submittedName>
</protein>
<feature type="domain" description="SGNH hydrolase-type esterase" evidence="1">
    <location>
        <begin position="59"/>
        <end position="242"/>
    </location>
</feature>
<keyword evidence="2" id="KW-0378">Hydrolase</keyword>
<dbReference type="OrthoDB" id="3915838at2759"/>
<sequence length="265" mass="28456">MATLSGLPLGGPRVRLFLKAAFVFVATCLILPFALPAPQPRYHLPRTTISQTPLRILPLGDSITWGWQPAHQQSGTNGYRAQLLARLAQAGNADVDFVGTQRSGDMEDADNEGHSGFTIAQVRGVMDAGLEFAPNVVLVHAGTNDLNREEGAEGTWAEAPNRLGEIVDRVVEQGPDTVVLVAKIIQAENNRTAENIARFNKAVKEVVGSRLTLGYNVMVVDHSVVGVGELVDGLHPTDAGYAHMGDIWFEGLKLAAEQGLIRPPV</sequence>
<dbReference type="EMBL" id="KZ678139">
    <property type="protein sequence ID" value="PSN63627.1"/>
    <property type="molecule type" value="Genomic_DNA"/>
</dbReference>
<keyword evidence="3" id="KW-1185">Reference proteome</keyword>
<dbReference type="GO" id="GO:0004622">
    <property type="term" value="F:phosphatidylcholine lysophospholipase activity"/>
    <property type="evidence" value="ECO:0007669"/>
    <property type="project" value="TreeGrafter"/>
</dbReference>
<dbReference type="Pfam" id="PF13472">
    <property type="entry name" value="Lipase_GDSL_2"/>
    <property type="match status" value="1"/>
</dbReference>
<dbReference type="PANTHER" id="PTHR30383:SF5">
    <property type="entry name" value="SGNH HYDROLASE-TYPE ESTERASE DOMAIN-CONTAINING PROTEIN"/>
    <property type="match status" value="1"/>
</dbReference>
<evidence type="ECO:0000313" key="3">
    <source>
        <dbReference type="Proteomes" id="UP000240883"/>
    </source>
</evidence>
<dbReference type="AlphaFoldDB" id="A0A2T2NDX4"/>
<proteinExistence type="predicted"/>
<evidence type="ECO:0000313" key="2">
    <source>
        <dbReference type="EMBL" id="PSN63627.1"/>
    </source>
</evidence>
<dbReference type="InterPro" id="IPR051532">
    <property type="entry name" value="Ester_Hydrolysis_Enzymes"/>
</dbReference>
<dbReference type="InterPro" id="IPR013830">
    <property type="entry name" value="SGNH_hydro"/>
</dbReference>
<dbReference type="PANTHER" id="PTHR30383">
    <property type="entry name" value="THIOESTERASE 1/PROTEASE 1/LYSOPHOSPHOLIPASE L1"/>
    <property type="match status" value="1"/>
</dbReference>
<gene>
    <name evidence="2" type="ORF">BS50DRAFT_500158</name>
</gene>